<evidence type="ECO:0000313" key="3">
    <source>
        <dbReference type="Proteomes" id="UP000681720"/>
    </source>
</evidence>
<protein>
    <submittedName>
        <fullName evidence="2">Uncharacterized protein</fullName>
    </submittedName>
</protein>
<reference evidence="2" key="1">
    <citation type="submission" date="2021-02" db="EMBL/GenBank/DDBJ databases">
        <authorList>
            <person name="Nowell W R."/>
        </authorList>
    </citation>
    <scope>NUCLEOTIDE SEQUENCE</scope>
</reference>
<dbReference type="Proteomes" id="UP000681720">
    <property type="component" value="Unassembled WGS sequence"/>
</dbReference>
<accession>A0A8S3JIM7</accession>
<proteinExistence type="predicted"/>
<sequence length="57" mass="6324">MTVRVVTCVEVSSFGDTPTSHYYPNRAPLQPVPFQKLPPGSIKPDGWLLGQLRSQIN</sequence>
<name>A0A8S3JIM7_9BILA</name>
<gene>
    <name evidence="1" type="ORF">GIL414_LOCUS47929</name>
    <name evidence="2" type="ORF">GIL414_LOCUS82715</name>
</gene>
<evidence type="ECO:0000313" key="1">
    <source>
        <dbReference type="EMBL" id="CAF4819126.1"/>
    </source>
</evidence>
<dbReference type="EMBL" id="CAJOBJ010360916">
    <property type="protein sequence ID" value="CAF5217975.1"/>
    <property type="molecule type" value="Genomic_DNA"/>
</dbReference>
<organism evidence="2 3">
    <name type="scientific">Rotaria magnacalcarata</name>
    <dbReference type="NCBI Taxonomy" id="392030"/>
    <lineage>
        <taxon>Eukaryota</taxon>
        <taxon>Metazoa</taxon>
        <taxon>Spiralia</taxon>
        <taxon>Gnathifera</taxon>
        <taxon>Rotifera</taxon>
        <taxon>Eurotatoria</taxon>
        <taxon>Bdelloidea</taxon>
        <taxon>Philodinida</taxon>
        <taxon>Philodinidae</taxon>
        <taxon>Rotaria</taxon>
    </lineage>
</organism>
<evidence type="ECO:0000313" key="2">
    <source>
        <dbReference type="EMBL" id="CAF5217975.1"/>
    </source>
</evidence>
<dbReference type="EMBL" id="CAJOBJ010154219">
    <property type="protein sequence ID" value="CAF4819126.1"/>
    <property type="molecule type" value="Genomic_DNA"/>
</dbReference>
<comment type="caution">
    <text evidence="2">The sequence shown here is derived from an EMBL/GenBank/DDBJ whole genome shotgun (WGS) entry which is preliminary data.</text>
</comment>
<dbReference type="AlphaFoldDB" id="A0A8S3JIM7"/>
<feature type="non-terminal residue" evidence="2">
    <location>
        <position position="57"/>
    </location>
</feature>